<keyword evidence="4" id="KW-1185">Reference proteome</keyword>
<sequence length="189" mass="20133">MNEKAPFPDAAPMDTVPSTSSPSYAKAHPVTRAFDAFASAVTRWAGSPVAFGLAVIVIVVWLASGPVFKFSDGWQLVINTGTTIVTFLMVFLIQQSANKDSVALHLKLNELLASNKRASNQLIGIEDATEDELRKLAAAYLHLAEERNGDGTQALRVDGGAAAEIARRLANAQARTTDKHVGGECVDAK</sequence>
<dbReference type="STRING" id="1777137.AWB76_02373"/>
<evidence type="ECO:0000256" key="1">
    <source>
        <dbReference type="SAM" id="MobiDB-lite"/>
    </source>
</evidence>
<keyword evidence="2" id="KW-0812">Transmembrane</keyword>
<name>A0A158AGQ7_9BURK</name>
<gene>
    <name evidence="3" type="ORF">AWB76_02373</name>
</gene>
<dbReference type="OrthoDB" id="119761at2"/>
<feature type="transmembrane region" description="Helical" evidence="2">
    <location>
        <begin position="74"/>
        <end position="93"/>
    </location>
</feature>
<dbReference type="Proteomes" id="UP000054624">
    <property type="component" value="Unassembled WGS sequence"/>
</dbReference>
<reference evidence="4" key="1">
    <citation type="submission" date="2016-01" db="EMBL/GenBank/DDBJ databases">
        <authorList>
            <person name="Peeters Charlotte."/>
        </authorList>
    </citation>
    <scope>NUCLEOTIDE SEQUENCE [LARGE SCALE GENOMIC DNA]</scope>
</reference>
<dbReference type="GO" id="GO:0055085">
    <property type="term" value="P:transmembrane transport"/>
    <property type="evidence" value="ECO:0007669"/>
    <property type="project" value="InterPro"/>
</dbReference>
<evidence type="ECO:0000256" key="2">
    <source>
        <dbReference type="SAM" id="Phobius"/>
    </source>
</evidence>
<dbReference type="AlphaFoldDB" id="A0A158AGQ7"/>
<evidence type="ECO:0000313" key="3">
    <source>
        <dbReference type="EMBL" id="SAK56905.1"/>
    </source>
</evidence>
<accession>A0A158AGQ7</accession>
<proteinExistence type="predicted"/>
<dbReference type="InterPro" id="IPR007251">
    <property type="entry name" value="Iron_permease_Fet4"/>
</dbReference>
<keyword evidence="2" id="KW-0472">Membrane</keyword>
<dbReference type="Pfam" id="PF04120">
    <property type="entry name" value="Iron_permease"/>
    <property type="match status" value="1"/>
</dbReference>
<feature type="region of interest" description="Disordered" evidence="1">
    <location>
        <begin position="1"/>
        <end position="20"/>
    </location>
</feature>
<evidence type="ECO:0000313" key="4">
    <source>
        <dbReference type="Proteomes" id="UP000054624"/>
    </source>
</evidence>
<keyword evidence="2" id="KW-1133">Transmembrane helix</keyword>
<protein>
    <submittedName>
        <fullName evidence="3">Low affinity iron permease</fullName>
    </submittedName>
</protein>
<organism evidence="3 4">
    <name type="scientific">Caballeronia temeraria</name>
    <dbReference type="NCBI Taxonomy" id="1777137"/>
    <lineage>
        <taxon>Bacteria</taxon>
        <taxon>Pseudomonadati</taxon>
        <taxon>Pseudomonadota</taxon>
        <taxon>Betaproteobacteria</taxon>
        <taxon>Burkholderiales</taxon>
        <taxon>Burkholderiaceae</taxon>
        <taxon>Caballeronia</taxon>
    </lineage>
</organism>
<feature type="transmembrane region" description="Helical" evidence="2">
    <location>
        <begin position="49"/>
        <end position="68"/>
    </location>
</feature>
<dbReference type="EMBL" id="FCOI02000006">
    <property type="protein sequence ID" value="SAK56905.1"/>
    <property type="molecule type" value="Genomic_DNA"/>
</dbReference>